<accession>A0AA41YVR4</accession>
<keyword evidence="3" id="KW-1185">Reference proteome</keyword>
<organism evidence="2 3">
    <name type="scientific">Limobrevibacterium gyesilva</name>
    <dbReference type="NCBI Taxonomy" id="2991712"/>
    <lineage>
        <taxon>Bacteria</taxon>
        <taxon>Pseudomonadati</taxon>
        <taxon>Pseudomonadota</taxon>
        <taxon>Alphaproteobacteria</taxon>
        <taxon>Acetobacterales</taxon>
        <taxon>Acetobacteraceae</taxon>
        <taxon>Limobrevibacterium</taxon>
    </lineage>
</organism>
<feature type="region of interest" description="Disordered" evidence="1">
    <location>
        <begin position="50"/>
        <end position="94"/>
    </location>
</feature>
<evidence type="ECO:0000256" key="1">
    <source>
        <dbReference type="SAM" id="MobiDB-lite"/>
    </source>
</evidence>
<proteinExistence type="predicted"/>
<protein>
    <submittedName>
        <fullName evidence="2">Uncharacterized protein</fullName>
    </submittedName>
</protein>
<sequence>MTDTPITDTGDLLEHVRAGDVLTCTSGAWSLVKAQRSVTKEAVWPLLFQSRKSRTPDTPPGRLVPSGDALPGFPPQMSQSWRWKPGSVRPARTK</sequence>
<dbReference type="Proteomes" id="UP001165679">
    <property type="component" value="Unassembled WGS sequence"/>
</dbReference>
<evidence type="ECO:0000313" key="3">
    <source>
        <dbReference type="Proteomes" id="UP001165679"/>
    </source>
</evidence>
<comment type="caution">
    <text evidence="2">The sequence shown here is derived from an EMBL/GenBank/DDBJ whole genome shotgun (WGS) entry which is preliminary data.</text>
</comment>
<dbReference type="EMBL" id="JAPDNT010000036">
    <property type="protein sequence ID" value="MCW3477398.1"/>
    <property type="molecule type" value="Genomic_DNA"/>
</dbReference>
<dbReference type="AlphaFoldDB" id="A0AA41YVR4"/>
<gene>
    <name evidence="2" type="ORF">OL599_22775</name>
</gene>
<reference evidence="2" key="2">
    <citation type="submission" date="2022-10" db="EMBL/GenBank/DDBJ databases">
        <authorList>
            <person name="Trinh H.N."/>
        </authorList>
    </citation>
    <scope>NUCLEOTIDE SEQUENCE</scope>
    <source>
        <strain evidence="2">RN2-1</strain>
    </source>
</reference>
<reference evidence="2" key="1">
    <citation type="submission" date="2022-09" db="EMBL/GenBank/DDBJ databases">
        <title>Rhodovastum sp. nov. RN2-1 isolated from soil in Seongnam, South Korea.</title>
        <authorList>
            <person name="Le N.T."/>
        </authorList>
    </citation>
    <scope>NUCLEOTIDE SEQUENCE</scope>
    <source>
        <strain evidence="2">RN2-1</strain>
    </source>
</reference>
<evidence type="ECO:0000313" key="2">
    <source>
        <dbReference type="EMBL" id="MCW3477398.1"/>
    </source>
</evidence>
<name>A0AA41YVR4_9PROT</name>
<dbReference type="RefSeq" id="WP_264716346.1">
    <property type="nucleotide sequence ID" value="NZ_JAPDNT010000036.1"/>
</dbReference>